<dbReference type="EMBL" id="QNGE01002189">
    <property type="protein sequence ID" value="KAA3676023.1"/>
    <property type="molecule type" value="Genomic_DNA"/>
</dbReference>
<evidence type="ECO:0000256" key="5">
    <source>
        <dbReference type="ARBA" id="ARBA00023014"/>
    </source>
</evidence>
<dbReference type="AlphaFoldDB" id="A0A5J4NKK7"/>
<keyword evidence="9" id="KW-1185">Reference proteome</keyword>
<evidence type="ECO:0000256" key="7">
    <source>
        <dbReference type="ARBA" id="ARBA00045681"/>
    </source>
</evidence>
<dbReference type="GO" id="GO:0008168">
    <property type="term" value="F:methyltransferase activity"/>
    <property type="evidence" value="ECO:0007669"/>
    <property type="project" value="InterPro"/>
</dbReference>
<dbReference type="GO" id="GO:0046872">
    <property type="term" value="F:metal ion binding"/>
    <property type="evidence" value="ECO:0007669"/>
    <property type="project" value="UniProtKB-KW"/>
</dbReference>
<dbReference type="PANTHER" id="PTHR13184">
    <property type="entry name" value="37S RIBOSOMAL PROTEIN S22"/>
    <property type="match status" value="1"/>
</dbReference>
<dbReference type="InterPro" id="IPR052571">
    <property type="entry name" value="Mt_RNA_Methyltransferase"/>
</dbReference>
<sequence length="502" mass="56797">MVCWDHLSYKSTNFVFCFRYNLLYSMSFSSRIVNGALRYRAAKAIESLFSPSPTESNAQTGPSVASRLRQNPYYLSLPAIALPAQLDLAAITYLRENSLSSPKAIEDRSELLYNFLWSRPLLSESQIIHQMEAKNLSIGDVGDSDLNLTTAVLSHHPDDLTRSRRSSVWKSHEMALEEWKSLTYSGHNCELYLTARLAPNFASACRVFYEIRKRCPKFIPRNLFDFGSGLGTITWATNTVWPVGCIKEHYMVEPSADMTALSEFMFRKSLVTKTPETVFHGIYHRRFMPATKQTYDLVVSAYTLIELPGLRERLRSVSSLWDRTAGFLVLVEQGTKAGFAAILEARDWLITHGGEDLFIFAPCPHKQNCGKKDSLCNIAVQYYHFGLTREKSEPLTEKISYLIVSRGDWRKYQTPVVEVDPPHLPRLVSYGISNSRPILHDVCLPNGSVERTVFPKTSTDKSLYYFVRHARAGDILPGDEASVTDETTHLLNDSESNASVDD</sequence>
<comment type="caution">
    <text evidence="8">The sequence shown here is derived from an EMBL/GenBank/DDBJ whole genome shotgun (WGS) entry which is preliminary data.</text>
</comment>
<evidence type="ECO:0000313" key="8">
    <source>
        <dbReference type="EMBL" id="KAA3676023.1"/>
    </source>
</evidence>
<evidence type="ECO:0000313" key="9">
    <source>
        <dbReference type="Proteomes" id="UP000324629"/>
    </source>
</evidence>
<proteinExistence type="predicted"/>
<protein>
    <recommendedName>
        <fullName evidence="10">Methyltransferase-like protein 17, mitochondrial</fullName>
    </recommendedName>
</protein>
<evidence type="ECO:0008006" key="10">
    <source>
        <dbReference type="Google" id="ProtNLM"/>
    </source>
</evidence>
<dbReference type="PANTHER" id="PTHR13184:SF5">
    <property type="entry name" value="METHYLTRANSFERASE-LIKE PROTEIN 17, MITOCHONDRIAL"/>
    <property type="match status" value="1"/>
</dbReference>
<accession>A0A5J4NKK7</accession>
<dbReference type="GO" id="GO:0005763">
    <property type="term" value="C:mitochondrial small ribosomal subunit"/>
    <property type="evidence" value="ECO:0007669"/>
    <property type="project" value="TreeGrafter"/>
</dbReference>
<dbReference type="Pfam" id="PF09243">
    <property type="entry name" value="Rsm22"/>
    <property type="match status" value="1"/>
</dbReference>
<dbReference type="GO" id="GO:0006412">
    <property type="term" value="P:translation"/>
    <property type="evidence" value="ECO:0007669"/>
    <property type="project" value="InterPro"/>
</dbReference>
<keyword evidence="5" id="KW-0411">Iron-sulfur</keyword>
<dbReference type="InterPro" id="IPR029063">
    <property type="entry name" value="SAM-dependent_MTases_sf"/>
</dbReference>
<keyword evidence="2" id="KW-0479">Metal-binding</keyword>
<comment type="subcellular location">
    <subcellularLocation>
        <location evidence="1">Mitochondrion</location>
    </subcellularLocation>
</comment>
<organism evidence="8 9">
    <name type="scientific">Paragonimus westermani</name>
    <dbReference type="NCBI Taxonomy" id="34504"/>
    <lineage>
        <taxon>Eukaryota</taxon>
        <taxon>Metazoa</taxon>
        <taxon>Spiralia</taxon>
        <taxon>Lophotrochozoa</taxon>
        <taxon>Platyhelminthes</taxon>
        <taxon>Trematoda</taxon>
        <taxon>Digenea</taxon>
        <taxon>Plagiorchiida</taxon>
        <taxon>Troglotremata</taxon>
        <taxon>Troglotrematidae</taxon>
        <taxon>Paragonimus</taxon>
    </lineage>
</organism>
<dbReference type="GO" id="GO:0003735">
    <property type="term" value="F:structural constituent of ribosome"/>
    <property type="evidence" value="ECO:0007669"/>
    <property type="project" value="TreeGrafter"/>
</dbReference>
<name>A0A5J4NKK7_9TREM</name>
<keyword evidence="6" id="KW-0496">Mitochondrion</keyword>
<keyword evidence="4" id="KW-0408">Iron</keyword>
<gene>
    <name evidence="8" type="ORF">DEA37_0009412</name>
</gene>
<dbReference type="InterPro" id="IPR015324">
    <property type="entry name" value="Ribosomal_Rsm22-like"/>
</dbReference>
<reference evidence="8 9" key="1">
    <citation type="journal article" date="2019" name="Gigascience">
        <title>Whole-genome sequence of the oriental lung fluke Paragonimus westermani.</title>
        <authorList>
            <person name="Oey H."/>
            <person name="Zakrzewski M."/>
            <person name="Narain K."/>
            <person name="Devi K.R."/>
            <person name="Agatsuma T."/>
            <person name="Nawaratna S."/>
            <person name="Gobert G.N."/>
            <person name="Jones M.K."/>
            <person name="Ragan M.A."/>
            <person name="McManus D.P."/>
            <person name="Krause L."/>
        </authorList>
    </citation>
    <scope>NUCLEOTIDE SEQUENCE [LARGE SCALE GENOMIC DNA]</scope>
    <source>
        <strain evidence="8 9">IND2009</strain>
    </source>
</reference>
<evidence type="ECO:0000256" key="3">
    <source>
        <dbReference type="ARBA" id="ARBA00022946"/>
    </source>
</evidence>
<dbReference type="Proteomes" id="UP000324629">
    <property type="component" value="Unassembled WGS sequence"/>
</dbReference>
<dbReference type="GO" id="GO:0051536">
    <property type="term" value="F:iron-sulfur cluster binding"/>
    <property type="evidence" value="ECO:0007669"/>
    <property type="project" value="UniProtKB-KW"/>
</dbReference>
<evidence type="ECO:0000256" key="2">
    <source>
        <dbReference type="ARBA" id="ARBA00022723"/>
    </source>
</evidence>
<evidence type="ECO:0000256" key="4">
    <source>
        <dbReference type="ARBA" id="ARBA00023004"/>
    </source>
</evidence>
<evidence type="ECO:0000256" key="6">
    <source>
        <dbReference type="ARBA" id="ARBA00023128"/>
    </source>
</evidence>
<comment type="function">
    <text evidence="7">Mitochondrial ribosome (mitoribosome) assembly factor. Binds at the interface of the head and body domains of the mitochondrial small ribosomal subunit (mt-SSU), occluding the mRNA channel and preventing compaction of the head domain towards the body. Probable inactive methyltransferase: retains the characteristic folding and ability to bind S-adenosyl-L-methionine, but it probably lost its methyltransferase activity.</text>
</comment>
<dbReference type="SUPFAM" id="SSF53335">
    <property type="entry name" value="S-adenosyl-L-methionine-dependent methyltransferases"/>
    <property type="match status" value="1"/>
</dbReference>
<evidence type="ECO:0000256" key="1">
    <source>
        <dbReference type="ARBA" id="ARBA00004173"/>
    </source>
</evidence>
<keyword evidence="3" id="KW-0809">Transit peptide</keyword>